<name>A0A812VFC1_9DINO</name>
<feature type="region of interest" description="Disordered" evidence="1">
    <location>
        <begin position="179"/>
        <end position="207"/>
    </location>
</feature>
<keyword evidence="3" id="KW-1185">Reference proteome</keyword>
<feature type="compositionally biased region" description="Low complexity" evidence="1">
    <location>
        <begin position="1"/>
        <end position="18"/>
    </location>
</feature>
<organism evidence="2 3">
    <name type="scientific">Symbiodinium natans</name>
    <dbReference type="NCBI Taxonomy" id="878477"/>
    <lineage>
        <taxon>Eukaryota</taxon>
        <taxon>Sar</taxon>
        <taxon>Alveolata</taxon>
        <taxon>Dinophyceae</taxon>
        <taxon>Suessiales</taxon>
        <taxon>Symbiodiniaceae</taxon>
        <taxon>Symbiodinium</taxon>
    </lineage>
</organism>
<feature type="compositionally biased region" description="Low complexity" evidence="1">
    <location>
        <begin position="184"/>
        <end position="193"/>
    </location>
</feature>
<reference evidence="2" key="1">
    <citation type="submission" date="2021-02" db="EMBL/GenBank/DDBJ databases">
        <authorList>
            <person name="Dougan E. K."/>
            <person name="Rhodes N."/>
            <person name="Thang M."/>
            <person name="Chan C."/>
        </authorList>
    </citation>
    <scope>NUCLEOTIDE SEQUENCE</scope>
</reference>
<proteinExistence type="predicted"/>
<dbReference type="EMBL" id="CAJNDS010002852">
    <property type="protein sequence ID" value="CAE7619389.1"/>
    <property type="molecule type" value="Genomic_DNA"/>
</dbReference>
<feature type="compositionally biased region" description="Polar residues" evidence="1">
    <location>
        <begin position="197"/>
        <end position="207"/>
    </location>
</feature>
<dbReference type="AlphaFoldDB" id="A0A812VFC1"/>
<sequence>MADAPAASTAASSNAPEARSPPETKAPSADPKAKVKRRNPGKHEREHNKRRKLAAEAKETLQSGKDKSTKPKLCELHLSLLAEVAELNKLLEDYKNSFFWYKCNRPNQYWVEGCGLLNSKYLNLPQISNELRYPAADASMKDVIRSVQALTSVCAEVYQVLMWWDRCVPGNPFKFWGPPRRDTPAAPAAPAARGHGQTVSSSSSGRN</sequence>
<evidence type="ECO:0000313" key="3">
    <source>
        <dbReference type="Proteomes" id="UP000604046"/>
    </source>
</evidence>
<evidence type="ECO:0000256" key="1">
    <source>
        <dbReference type="SAM" id="MobiDB-lite"/>
    </source>
</evidence>
<feature type="compositionally biased region" description="Basic and acidic residues" evidence="1">
    <location>
        <begin position="41"/>
        <end position="68"/>
    </location>
</feature>
<protein>
    <submittedName>
        <fullName evidence="2">Uncharacterized protein</fullName>
    </submittedName>
</protein>
<feature type="region of interest" description="Disordered" evidence="1">
    <location>
        <begin position="1"/>
        <end position="68"/>
    </location>
</feature>
<dbReference type="Proteomes" id="UP000604046">
    <property type="component" value="Unassembled WGS sequence"/>
</dbReference>
<accession>A0A812VFC1</accession>
<gene>
    <name evidence="2" type="ORF">SNAT2548_LOCUS35199</name>
</gene>
<evidence type="ECO:0000313" key="2">
    <source>
        <dbReference type="EMBL" id="CAE7619389.1"/>
    </source>
</evidence>
<comment type="caution">
    <text evidence="2">The sequence shown here is derived from an EMBL/GenBank/DDBJ whole genome shotgun (WGS) entry which is preliminary data.</text>
</comment>